<feature type="region of interest" description="Disordered" evidence="1">
    <location>
        <begin position="129"/>
        <end position="157"/>
    </location>
</feature>
<keyword evidence="3" id="KW-1185">Reference proteome</keyword>
<protein>
    <submittedName>
        <fullName evidence="2">Uncharacterized protein</fullName>
    </submittedName>
</protein>
<proteinExistence type="predicted"/>
<sequence length="157" mass="16283">MSAAVIVVARRDGLYRACVIVVLRALRTAPGGLPWIIVPPAEVLASAGEGERDITVTISLTVTEEATYEFTADAEVPAGVAVDAGALRDHLADNEEFWLDQLDPSGGSGSVCVNERSLDGASVVLEASSSTVTGRDAGSPPTNISGLRSGRFMRGTL</sequence>
<dbReference type="EMBL" id="BAAAYL010000001">
    <property type="protein sequence ID" value="GAA3378612.1"/>
    <property type="molecule type" value="Genomic_DNA"/>
</dbReference>
<comment type="caution">
    <text evidence="2">The sequence shown here is derived from an EMBL/GenBank/DDBJ whole genome shotgun (WGS) entry which is preliminary data.</text>
</comment>
<name>A0ABP6SL45_9ACTN</name>
<evidence type="ECO:0000256" key="1">
    <source>
        <dbReference type="SAM" id="MobiDB-lite"/>
    </source>
</evidence>
<evidence type="ECO:0000313" key="2">
    <source>
        <dbReference type="EMBL" id="GAA3378612.1"/>
    </source>
</evidence>
<organism evidence="2 3">
    <name type="scientific">Streptomyces sannanensis</name>
    <dbReference type="NCBI Taxonomy" id="285536"/>
    <lineage>
        <taxon>Bacteria</taxon>
        <taxon>Bacillati</taxon>
        <taxon>Actinomycetota</taxon>
        <taxon>Actinomycetes</taxon>
        <taxon>Kitasatosporales</taxon>
        <taxon>Streptomycetaceae</taxon>
        <taxon>Streptomyces</taxon>
    </lineage>
</organism>
<evidence type="ECO:0000313" key="3">
    <source>
        <dbReference type="Proteomes" id="UP001499990"/>
    </source>
</evidence>
<gene>
    <name evidence="2" type="ORF">GCM10020367_58820</name>
</gene>
<dbReference type="Proteomes" id="UP001499990">
    <property type="component" value="Unassembled WGS sequence"/>
</dbReference>
<accession>A0ABP6SL45</accession>
<dbReference type="RefSeq" id="WP_345043220.1">
    <property type="nucleotide sequence ID" value="NZ_BAAAYL010000001.1"/>
</dbReference>
<reference evidence="3" key="1">
    <citation type="journal article" date="2019" name="Int. J. Syst. Evol. Microbiol.">
        <title>The Global Catalogue of Microorganisms (GCM) 10K type strain sequencing project: providing services to taxonomists for standard genome sequencing and annotation.</title>
        <authorList>
            <consortium name="The Broad Institute Genomics Platform"/>
            <consortium name="The Broad Institute Genome Sequencing Center for Infectious Disease"/>
            <person name="Wu L."/>
            <person name="Ma J."/>
        </authorList>
    </citation>
    <scope>NUCLEOTIDE SEQUENCE [LARGE SCALE GENOMIC DNA]</scope>
    <source>
        <strain evidence="3">JCM 9651</strain>
    </source>
</reference>